<evidence type="ECO:0000256" key="3">
    <source>
        <dbReference type="ARBA" id="ARBA00022475"/>
    </source>
</evidence>
<dbReference type="PRINTS" id="PR00993">
    <property type="entry name" value="BRADYKINNB1R"/>
</dbReference>
<dbReference type="GO" id="GO:0009612">
    <property type="term" value="P:response to mechanical stimulus"/>
    <property type="evidence" value="ECO:0007669"/>
    <property type="project" value="InterPro"/>
</dbReference>
<name>A0A4X2JTN0_VOMUR</name>
<evidence type="ECO:0000259" key="14">
    <source>
        <dbReference type="PROSITE" id="PS50262"/>
    </source>
</evidence>
<dbReference type="InterPro" id="IPR017452">
    <property type="entry name" value="GPCR_Rhodpsn_7TM"/>
</dbReference>
<dbReference type="Proteomes" id="UP000314987">
    <property type="component" value="Unassembled WGS sequence"/>
</dbReference>
<reference evidence="16" key="1">
    <citation type="submission" date="2018-12" db="EMBL/GenBank/DDBJ databases">
        <authorList>
            <person name="Yazar S."/>
        </authorList>
    </citation>
    <scope>NUCLEOTIDE SEQUENCE [LARGE SCALE GENOMIC DNA]</scope>
</reference>
<dbReference type="RefSeq" id="XP_027704848.1">
    <property type="nucleotide sequence ID" value="XM_027849047.1"/>
</dbReference>
<keyword evidence="10" id="KW-0325">Glycoprotein</keyword>
<evidence type="ECO:0000256" key="12">
    <source>
        <dbReference type="ARBA" id="ARBA00025112"/>
    </source>
</evidence>
<dbReference type="STRING" id="29139.ENSVURP00010002904"/>
<organism evidence="15 16">
    <name type="scientific">Vombatus ursinus</name>
    <name type="common">Common wombat</name>
    <dbReference type="NCBI Taxonomy" id="29139"/>
    <lineage>
        <taxon>Eukaryota</taxon>
        <taxon>Metazoa</taxon>
        <taxon>Chordata</taxon>
        <taxon>Craniata</taxon>
        <taxon>Vertebrata</taxon>
        <taxon>Euteleostomi</taxon>
        <taxon>Mammalia</taxon>
        <taxon>Metatheria</taxon>
        <taxon>Diprotodontia</taxon>
        <taxon>Vombatidae</taxon>
        <taxon>Vombatus</taxon>
    </lineage>
</organism>
<reference evidence="15" key="3">
    <citation type="submission" date="2025-09" db="UniProtKB">
        <authorList>
            <consortium name="Ensembl"/>
        </authorList>
    </citation>
    <scope>IDENTIFICATION</scope>
</reference>
<dbReference type="Gene3D" id="1.20.1070.10">
    <property type="entry name" value="Rhodopsin 7-helix transmembrane proteins"/>
    <property type="match status" value="1"/>
</dbReference>
<comment type="function">
    <text evidence="12">This is a receptor for bradykinin. Could be a factor in chronic pain and inflammation.</text>
</comment>
<dbReference type="PANTHER" id="PTHR10489">
    <property type="entry name" value="CELL ADHESION MOLECULE"/>
    <property type="match status" value="1"/>
</dbReference>
<dbReference type="GO" id="GO:0006955">
    <property type="term" value="P:immune response"/>
    <property type="evidence" value="ECO:0007669"/>
    <property type="project" value="TreeGrafter"/>
</dbReference>
<keyword evidence="3" id="KW-1003">Cell membrane</keyword>
<evidence type="ECO:0000256" key="10">
    <source>
        <dbReference type="ARBA" id="ARBA00023180"/>
    </source>
</evidence>
<dbReference type="AlphaFoldDB" id="A0A4X2JTN0"/>
<evidence type="ECO:0000256" key="5">
    <source>
        <dbReference type="ARBA" id="ARBA00022989"/>
    </source>
</evidence>
<dbReference type="SUPFAM" id="SSF81321">
    <property type="entry name" value="Family A G protein-coupled receptor-like"/>
    <property type="match status" value="1"/>
</dbReference>
<dbReference type="FunFam" id="1.20.1070.10:FF:000295">
    <property type="entry name" value="B1 bradykinin receptor"/>
    <property type="match status" value="1"/>
</dbReference>
<feature type="domain" description="G-protein coupled receptors family 1 profile" evidence="14">
    <location>
        <begin position="52"/>
        <end position="310"/>
    </location>
</feature>
<dbReference type="GeneID" id="114033529"/>
<protein>
    <recommendedName>
        <fullName evidence="2">B1 bradykinin receptor</fullName>
    </recommendedName>
</protein>
<evidence type="ECO:0000256" key="6">
    <source>
        <dbReference type="ARBA" id="ARBA00023040"/>
    </source>
</evidence>
<dbReference type="Ensembl" id="ENSVURT00010003292.1">
    <property type="protein sequence ID" value="ENSVURP00010002904.1"/>
    <property type="gene ID" value="ENSVURG00010002370.1"/>
</dbReference>
<evidence type="ECO:0000256" key="2">
    <source>
        <dbReference type="ARBA" id="ARBA00021062"/>
    </source>
</evidence>
<keyword evidence="16" id="KW-1185">Reference proteome</keyword>
<dbReference type="GO" id="GO:0007204">
    <property type="term" value="P:positive regulation of cytosolic calcium ion concentration"/>
    <property type="evidence" value="ECO:0007669"/>
    <property type="project" value="TreeGrafter"/>
</dbReference>
<dbReference type="PRINTS" id="PR00425">
    <property type="entry name" value="BRADYKININR"/>
</dbReference>
<feature type="transmembrane region" description="Helical" evidence="13">
    <location>
        <begin position="290"/>
        <end position="313"/>
    </location>
</feature>
<feature type="transmembrane region" description="Helical" evidence="13">
    <location>
        <begin position="72"/>
        <end position="92"/>
    </location>
</feature>
<dbReference type="GeneTree" id="ENSGT01130000278308"/>
<dbReference type="OMA" id="GCFWEEL"/>
<dbReference type="GO" id="GO:0019722">
    <property type="term" value="P:calcium-mediated signaling"/>
    <property type="evidence" value="ECO:0007669"/>
    <property type="project" value="TreeGrafter"/>
</dbReference>
<keyword evidence="11" id="KW-0807">Transducer</keyword>
<dbReference type="InterPro" id="IPR050119">
    <property type="entry name" value="CCR1-9-like"/>
</dbReference>
<keyword evidence="6" id="KW-0297">G-protein coupled receptor</keyword>
<reference evidence="15" key="2">
    <citation type="submission" date="2025-08" db="UniProtKB">
        <authorList>
            <consortium name="Ensembl"/>
        </authorList>
    </citation>
    <scope>IDENTIFICATION</scope>
</reference>
<evidence type="ECO:0000256" key="7">
    <source>
        <dbReference type="ARBA" id="ARBA00023136"/>
    </source>
</evidence>
<dbReference type="GO" id="GO:0042277">
    <property type="term" value="F:peptide binding"/>
    <property type="evidence" value="ECO:0007669"/>
    <property type="project" value="Ensembl"/>
</dbReference>
<dbReference type="InterPro" id="IPR001186">
    <property type="entry name" value="Brdyknn_1_rcpt"/>
</dbReference>
<keyword evidence="8" id="KW-1015">Disulfide bond</keyword>
<keyword evidence="7 13" id="KW-0472">Membrane</keyword>
<dbReference type="InterPro" id="IPR000496">
    <property type="entry name" value="Brdyknn_rcpt"/>
</dbReference>
<evidence type="ECO:0000313" key="15">
    <source>
        <dbReference type="Ensembl" id="ENSVURP00010002904.1"/>
    </source>
</evidence>
<dbReference type="PRINTS" id="PR00237">
    <property type="entry name" value="GPCRRHODOPSN"/>
</dbReference>
<dbReference type="GO" id="GO:0006954">
    <property type="term" value="P:inflammatory response"/>
    <property type="evidence" value="ECO:0007669"/>
    <property type="project" value="InterPro"/>
</dbReference>
<evidence type="ECO:0000256" key="11">
    <source>
        <dbReference type="ARBA" id="ARBA00023224"/>
    </source>
</evidence>
<dbReference type="InterPro" id="IPR000276">
    <property type="entry name" value="GPCR_Rhodpsn"/>
</dbReference>
<dbReference type="PROSITE" id="PS50262">
    <property type="entry name" value="G_PROTEIN_RECEP_F1_2"/>
    <property type="match status" value="1"/>
</dbReference>
<proteinExistence type="predicted"/>
<keyword evidence="4 13" id="KW-0812">Transmembrane</keyword>
<dbReference type="GO" id="GO:0016493">
    <property type="term" value="F:C-C chemokine receptor activity"/>
    <property type="evidence" value="ECO:0007669"/>
    <property type="project" value="TreeGrafter"/>
</dbReference>
<feature type="transmembrane region" description="Helical" evidence="13">
    <location>
        <begin position="151"/>
        <end position="173"/>
    </location>
</feature>
<gene>
    <name evidence="15" type="primary">BDKRB1</name>
</gene>
<dbReference type="GO" id="GO:0019957">
    <property type="term" value="F:C-C chemokine binding"/>
    <property type="evidence" value="ECO:0007669"/>
    <property type="project" value="TreeGrafter"/>
</dbReference>
<evidence type="ECO:0000313" key="16">
    <source>
        <dbReference type="Proteomes" id="UP000314987"/>
    </source>
</evidence>
<dbReference type="CTD" id="623"/>
<feature type="transmembrane region" description="Helical" evidence="13">
    <location>
        <begin position="104"/>
        <end position="130"/>
    </location>
</feature>
<dbReference type="GO" id="GO:0032496">
    <property type="term" value="P:response to lipopolysaccharide"/>
    <property type="evidence" value="ECO:0007669"/>
    <property type="project" value="Ensembl"/>
</dbReference>
<feature type="transmembrane region" description="Helical" evidence="13">
    <location>
        <begin position="206"/>
        <end position="227"/>
    </location>
</feature>
<comment type="subcellular location">
    <subcellularLocation>
        <location evidence="1">Cell membrane</location>
        <topology evidence="1">Multi-pass membrane protein</topology>
    </subcellularLocation>
</comment>
<keyword evidence="5 13" id="KW-1133">Transmembrane helix</keyword>
<dbReference type="GO" id="GO:0009897">
    <property type="term" value="C:external side of plasma membrane"/>
    <property type="evidence" value="ECO:0007669"/>
    <property type="project" value="TreeGrafter"/>
</dbReference>
<evidence type="ECO:0000256" key="8">
    <source>
        <dbReference type="ARBA" id="ARBA00023157"/>
    </source>
</evidence>
<keyword evidence="9" id="KW-0675">Receptor</keyword>
<feature type="transmembrane region" description="Helical" evidence="13">
    <location>
        <begin position="248"/>
        <end position="270"/>
    </location>
</feature>
<evidence type="ECO:0000256" key="4">
    <source>
        <dbReference type="ARBA" id="ARBA00022692"/>
    </source>
</evidence>
<evidence type="ECO:0000256" key="9">
    <source>
        <dbReference type="ARBA" id="ARBA00023170"/>
    </source>
</evidence>
<sequence>MATQTPPEFSISKQINSFQNTSYCMDTKELWDVLYSVLPTSIIVIFFFGLLGNIFALSIFLLLRRRLTVAEIYLTNLSASDLVFVTGLPFWAESVQEQFFWPFGHAFCYIINGIIKANMFISIFLVVAISRDRYIALVHTMSSQVQRSHRQAQIICVFIWFLGGLLSIPTFMFRSMKSVPDLNVSACILQFPHTVWYSIRIIELSVVGFIIPLIAIIFFNSQIITSLRSRTKTNIKRSGKTRDTKATTLILTLVTVFIICWTPYHCFAILEYLFWVKAVQGCFWEELIDLGLIYANFFAFLNSCLNPVIYVFVGKLFRVRVYEVYKQCTAKCSVNVSLG</sequence>
<evidence type="ECO:0000256" key="1">
    <source>
        <dbReference type="ARBA" id="ARBA00004651"/>
    </source>
</evidence>
<dbReference type="GO" id="GO:0004947">
    <property type="term" value="F:bradykinin receptor activity"/>
    <property type="evidence" value="ECO:0007669"/>
    <property type="project" value="Ensembl"/>
</dbReference>
<accession>A0A4X2JTN0</accession>
<dbReference type="Pfam" id="PF00001">
    <property type="entry name" value="7tm_1"/>
    <property type="match status" value="1"/>
</dbReference>
<dbReference type="OrthoDB" id="6076970at2759"/>
<feature type="transmembrane region" description="Helical" evidence="13">
    <location>
        <begin position="42"/>
        <end position="63"/>
    </location>
</feature>
<evidence type="ECO:0000256" key="13">
    <source>
        <dbReference type="SAM" id="Phobius"/>
    </source>
</evidence>
<dbReference type="PANTHER" id="PTHR10489:SF957">
    <property type="entry name" value="B2 BRADYKININ RECEPTOR"/>
    <property type="match status" value="1"/>
</dbReference>
<dbReference type="GO" id="GO:0060326">
    <property type="term" value="P:cell chemotaxis"/>
    <property type="evidence" value="ECO:0007669"/>
    <property type="project" value="TreeGrafter"/>
</dbReference>